<keyword evidence="1" id="KW-0862">Zinc</keyword>
<dbReference type="GO" id="GO:0006508">
    <property type="term" value="P:proteolysis"/>
    <property type="evidence" value="ECO:0007669"/>
    <property type="project" value="InterPro"/>
</dbReference>
<keyword evidence="1" id="KW-0479">Metal-binding</keyword>
<protein>
    <submittedName>
        <fullName evidence="5">Uncharacterized protein LOC111241867</fullName>
    </submittedName>
</protein>
<evidence type="ECO:0000256" key="1">
    <source>
        <dbReference type="PROSITE-ProRule" id="PRU00047"/>
    </source>
</evidence>
<dbReference type="KEGG" id="vra:111241867"/>
<evidence type="ECO:0000259" key="3">
    <source>
        <dbReference type="PROSITE" id="PS50158"/>
    </source>
</evidence>
<dbReference type="GeneID" id="111241867"/>
<dbReference type="Gene3D" id="2.40.70.10">
    <property type="entry name" value="Acid Proteases"/>
    <property type="match status" value="1"/>
</dbReference>
<reference evidence="4" key="1">
    <citation type="journal article" date="2014" name="Nat. Commun.">
        <title>Genome sequence of mungbean and insights into evolution within Vigna species.</title>
        <authorList>
            <person name="Kang Y.J."/>
            <person name="Kim S.K."/>
            <person name="Kim M.Y."/>
            <person name="Lestari P."/>
            <person name="Kim K.H."/>
            <person name="Ha B.K."/>
            <person name="Jun T.H."/>
            <person name="Hwang W.J."/>
            <person name="Lee T."/>
            <person name="Lee J."/>
            <person name="Shim S."/>
            <person name="Yoon M.Y."/>
            <person name="Jang Y.E."/>
            <person name="Han K.S."/>
            <person name="Taeprayoon P."/>
            <person name="Yoon N."/>
            <person name="Somta P."/>
            <person name="Tanya P."/>
            <person name="Kim K.S."/>
            <person name="Gwag J.G."/>
            <person name="Moon J.K."/>
            <person name="Lee Y.H."/>
            <person name="Park B.S."/>
            <person name="Bombarely A."/>
            <person name="Doyle J.J."/>
            <person name="Jackson S.A."/>
            <person name="Schafleitner R."/>
            <person name="Srinives P."/>
            <person name="Varshney R.K."/>
            <person name="Lee S.H."/>
        </authorList>
    </citation>
    <scope>NUCLEOTIDE SEQUENCE [LARGE SCALE GENOMIC DNA]</scope>
    <source>
        <strain evidence="4">cv. VC1973A</strain>
    </source>
</reference>
<dbReference type="OrthoDB" id="1937173at2759"/>
<dbReference type="CDD" id="cd00303">
    <property type="entry name" value="retropepsin_like"/>
    <property type="match status" value="1"/>
</dbReference>
<dbReference type="AlphaFoldDB" id="A0A3Q0F6A3"/>
<name>A0A3Q0F6A3_VIGRR</name>
<dbReference type="PANTHER" id="PTHR15503">
    <property type="entry name" value="LDOC1 RELATED"/>
    <property type="match status" value="1"/>
</dbReference>
<dbReference type="GO" id="GO:0008270">
    <property type="term" value="F:zinc ion binding"/>
    <property type="evidence" value="ECO:0007669"/>
    <property type="project" value="UniProtKB-KW"/>
</dbReference>
<evidence type="ECO:0000256" key="2">
    <source>
        <dbReference type="SAM" id="MobiDB-lite"/>
    </source>
</evidence>
<feature type="domain" description="CCHC-type" evidence="3">
    <location>
        <begin position="252"/>
        <end position="268"/>
    </location>
</feature>
<dbReference type="InterPro" id="IPR032567">
    <property type="entry name" value="RTL1-rel"/>
</dbReference>
<evidence type="ECO:0000313" key="4">
    <source>
        <dbReference type="Proteomes" id="UP000087766"/>
    </source>
</evidence>
<gene>
    <name evidence="5" type="primary">LOC111241867</name>
</gene>
<reference evidence="5" key="2">
    <citation type="submission" date="2025-08" db="UniProtKB">
        <authorList>
            <consortium name="RefSeq"/>
        </authorList>
    </citation>
    <scope>IDENTIFICATION</scope>
    <source>
        <tissue evidence="5">Leaf</tissue>
    </source>
</reference>
<dbReference type="Proteomes" id="UP000087766">
    <property type="component" value="Chromosome 6"/>
</dbReference>
<dbReference type="PROSITE" id="PS50158">
    <property type="entry name" value="ZF_CCHC"/>
    <property type="match status" value="1"/>
</dbReference>
<feature type="compositionally biased region" description="Low complexity" evidence="2">
    <location>
        <begin position="182"/>
        <end position="219"/>
    </location>
</feature>
<dbReference type="GO" id="GO:0004190">
    <property type="term" value="F:aspartic-type endopeptidase activity"/>
    <property type="evidence" value="ECO:0007669"/>
    <property type="project" value="InterPro"/>
</dbReference>
<dbReference type="PANTHER" id="PTHR15503:SF45">
    <property type="entry name" value="RNA-DIRECTED DNA POLYMERASE HOMOLOG"/>
    <property type="match status" value="1"/>
</dbReference>
<accession>A0A3Q0F6A3</accession>
<dbReference type="RefSeq" id="XP_022637932.1">
    <property type="nucleotide sequence ID" value="XM_022782211.1"/>
</dbReference>
<proteinExistence type="predicted"/>
<dbReference type="InterPro" id="IPR001969">
    <property type="entry name" value="Aspartic_peptidase_AS"/>
</dbReference>
<dbReference type="SMART" id="SM00343">
    <property type="entry name" value="ZnF_C2HC"/>
    <property type="match status" value="2"/>
</dbReference>
<dbReference type="Pfam" id="PF08284">
    <property type="entry name" value="RVP_2"/>
    <property type="match status" value="1"/>
</dbReference>
<sequence length="376" mass="41775">MSRRIPPPPNNDDPMEMMRMMRDMMQSMQQQNYALVQQNTLAMQQLETARTSAEASQRQFVEMMAGGRTTAGSSSTPAPIKFYEEYFPDSVRFAKEVEFLQLVQGNMTVSEYADKFKHLLRFHTLSMNEEYQCRKFENGLRSDLKILVTGFCIRQFLVLVERAKMMERMKRESDSQSSQPLRVGGPVSTRSGSSSRVTPYSRPSASHGFRGSSSSSHSSIPQAPVSTPGGISCFGCGGRHLLSVCPQKAGFRRCNRCRRPGHFERDCPMGRRTIIHPQQAGRAIKRGGVRPLATGKVYAVTGVKAASSDNLIIGSCLLCEKTCMVLFDSGATHSFISEECVEKLGLTAERLHFDLVVSTPAFGLIKTSNVCIRCPI</sequence>
<dbReference type="InterPro" id="IPR036875">
    <property type="entry name" value="Znf_CCHC_sf"/>
</dbReference>
<keyword evidence="4" id="KW-1185">Reference proteome</keyword>
<keyword evidence="1" id="KW-0863">Zinc-finger</keyword>
<dbReference type="InterPro" id="IPR001878">
    <property type="entry name" value="Znf_CCHC"/>
</dbReference>
<dbReference type="Gene3D" id="4.10.60.10">
    <property type="entry name" value="Zinc finger, CCHC-type"/>
    <property type="match status" value="1"/>
</dbReference>
<dbReference type="PROSITE" id="PS00141">
    <property type="entry name" value="ASP_PROTEASE"/>
    <property type="match status" value="1"/>
</dbReference>
<dbReference type="Pfam" id="PF03732">
    <property type="entry name" value="Retrotrans_gag"/>
    <property type="match status" value="1"/>
</dbReference>
<dbReference type="SUPFAM" id="SSF57756">
    <property type="entry name" value="Retrovirus zinc finger-like domains"/>
    <property type="match status" value="1"/>
</dbReference>
<dbReference type="GO" id="GO:0003676">
    <property type="term" value="F:nucleic acid binding"/>
    <property type="evidence" value="ECO:0007669"/>
    <property type="project" value="InterPro"/>
</dbReference>
<dbReference type="InterPro" id="IPR021109">
    <property type="entry name" value="Peptidase_aspartic_dom_sf"/>
</dbReference>
<feature type="region of interest" description="Disordered" evidence="2">
    <location>
        <begin position="169"/>
        <end position="223"/>
    </location>
</feature>
<evidence type="ECO:0000313" key="5">
    <source>
        <dbReference type="RefSeq" id="XP_022637932.1"/>
    </source>
</evidence>
<organism evidence="4 5">
    <name type="scientific">Vigna radiata var. radiata</name>
    <name type="common">Mung bean</name>
    <name type="synonym">Phaseolus aureus</name>
    <dbReference type="NCBI Taxonomy" id="3916"/>
    <lineage>
        <taxon>Eukaryota</taxon>
        <taxon>Viridiplantae</taxon>
        <taxon>Streptophyta</taxon>
        <taxon>Embryophyta</taxon>
        <taxon>Tracheophyta</taxon>
        <taxon>Spermatophyta</taxon>
        <taxon>Magnoliopsida</taxon>
        <taxon>eudicotyledons</taxon>
        <taxon>Gunneridae</taxon>
        <taxon>Pentapetalae</taxon>
        <taxon>rosids</taxon>
        <taxon>fabids</taxon>
        <taxon>Fabales</taxon>
        <taxon>Fabaceae</taxon>
        <taxon>Papilionoideae</taxon>
        <taxon>50 kb inversion clade</taxon>
        <taxon>NPAAA clade</taxon>
        <taxon>indigoferoid/millettioid clade</taxon>
        <taxon>Phaseoleae</taxon>
        <taxon>Vigna</taxon>
    </lineage>
</organism>
<dbReference type="InterPro" id="IPR005162">
    <property type="entry name" value="Retrotrans_gag_dom"/>
</dbReference>